<reference evidence="11" key="1">
    <citation type="journal article" date="2020" name="PLoS Negl. Trop. Dis.">
        <title>High-quality nuclear genome for Sarcoptes scabiei-A critical resource for a neglected parasite.</title>
        <authorList>
            <person name="Korhonen P.K."/>
            <person name="Gasser R.B."/>
            <person name="Ma G."/>
            <person name="Wang T."/>
            <person name="Stroehlein A.J."/>
            <person name="Young N.D."/>
            <person name="Ang C.S."/>
            <person name="Fernando D.D."/>
            <person name="Lu H.C."/>
            <person name="Taylor S."/>
            <person name="Reynolds S.L."/>
            <person name="Mofiz E."/>
            <person name="Najaraj S.H."/>
            <person name="Gowda H."/>
            <person name="Madugundu A."/>
            <person name="Renuse S."/>
            <person name="Holt D."/>
            <person name="Pandey A."/>
            <person name="Papenfuss A.T."/>
            <person name="Fischer K."/>
        </authorList>
    </citation>
    <scope>NUCLEOTIDE SEQUENCE [LARGE SCALE GENOMIC DNA]</scope>
</reference>
<evidence type="ECO:0000256" key="4">
    <source>
        <dbReference type="PIRSR" id="PIRSR000097-1"/>
    </source>
</evidence>
<feature type="chain" id="PRO_5038316246" evidence="7">
    <location>
        <begin position="25"/>
        <end position="361"/>
    </location>
</feature>
<dbReference type="Pfam" id="PF00248">
    <property type="entry name" value="Aldo_ket_red"/>
    <property type="match status" value="1"/>
</dbReference>
<reference evidence="9" key="2">
    <citation type="submission" date="2020-01" db="EMBL/GenBank/DDBJ databases">
        <authorList>
            <person name="Korhonen P.K.K."/>
            <person name="Guangxu M.G."/>
            <person name="Wang T.W."/>
            <person name="Stroehlein A.J.S."/>
            <person name="Young N.D."/>
            <person name="Ang C.-S.A."/>
            <person name="Fernando D.W.F."/>
            <person name="Lu H.L."/>
            <person name="Taylor S.T."/>
            <person name="Ehtesham M.E.M."/>
            <person name="Najaraj S.H.N."/>
            <person name="Harsha G.H.G."/>
            <person name="Madugundu A.M."/>
            <person name="Renuse S.R."/>
            <person name="Holt D.H."/>
            <person name="Pandey A.P."/>
            <person name="Papenfuss A.P."/>
            <person name="Gasser R.B.G."/>
            <person name="Fischer K.F."/>
        </authorList>
    </citation>
    <scope>NUCLEOTIDE SEQUENCE</scope>
    <source>
        <strain evidence="9">SSS_KF_BRIS2020</strain>
    </source>
</reference>
<feature type="signal peptide" evidence="7">
    <location>
        <begin position="1"/>
        <end position="24"/>
    </location>
</feature>
<keyword evidence="3" id="KW-0560">Oxidoreductase</keyword>
<gene>
    <name evidence="9" type="ORF">SSS_4181</name>
</gene>
<dbReference type="InterPro" id="IPR018170">
    <property type="entry name" value="Aldo/ket_reductase_CS"/>
</dbReference>
<dbReference type="PANTHER" id="PTHR43827:SF3">
    <property type="entry name" value="NADP-DEPENDENT OXIDOREDUCTASE DOMAIN-CONTAINING PROTEIN"/>
    <property type="match status" value="1"/>
</dbReference>
<evidence type="ECO:0000256" key="1">
    <source>
        <dbReference type="ARBA" id="ARBA00007905"/>
    </source>
</evidence>
<dbReference type="PANTHER" id="PTHR43827">
    <property type="entry name" value="2,5-DIKETO-D-GLUCONIC ACID REDUCTASE"/>
    <property type="match status" value="1"/>
</dbReference>
<evidence type="ECO:0000256" key="6">
    <source>
        <dbReference type="PIRSR" id="PIRSR000097-3"/>
    </source>
</evidence>
<name>A0A834VGY2_SARSC</name>
<evidence type="ECO:0000259" key="8">
    <source>
        <dbReference type="Pfam" id="PF00248"/>
    </source>
</evidence>
<dbReference type="Gene3D" id="3.20.20.100">
    <property type="entry name" value="NADP-dependent oxidoreductase domain"/>
    <property type="match status" value="1"/>
</dbReference>
<sequence>MTFFAFRTNLGWILLICMVSLIGTDRFSAFAKSLNSENDFSLIVNHPESNGKTSKRMVMNNGECLPLIALGTWQLGDDETVKRAIRTAIEDGYRLIDTAYIYGNEEFIGEILQELFKSKQIKREDLFITTKVWNNHFSRESVLKSIENSLRKLKLNYLDLVLLHYPTGFIENQGDYPKYQNGSIIPRTWQRNGFLESWQGMEQAVRNRLTKSIGVSNFNRRQIRSLLSRATIRPVLNQVENHPNLKQEKLRRYLMANQILLQAYAPIRRADKDLLSNPILVEIGKKHGKSSAQVALRWQLDRKVPIVVKSSNPKRIKSNIELFDFQLDQEDMNKIYSIEEKARIYDIPGLKGHPDYPFDSE</sequence>
<dbReference type="EMBL" id="WVUK01000052">
    <property type="protein sequence ID" value="KAF7494804.1"/>
    <property type="molecule type" value="Genomic_DNA"/>
</dbReference>
<feature type="domain" description="NADP-dependent oxidoreductase" evidence="8">
    <location>
        <begin position="68"/>
        <end position="339"/>
    </location>
</feature>
<dbReference type="PROSITE" id="PS00063">
    <property type="entry name" value="ALDOKETO_REDUCTASE_3"/>
    <property type="match status" value="1"/>
</dbReference>
<dbReference type="AlphaFoldDB" id="A0A834VGY2"/>
<keyword evidence="7" id="KW-0732">Signal</keyword>
<dbReference type="GO" id="GO:0016616">
    <property type="term" value="F:oxidoreductase activity, acting on the CH-OH group of donors, NAD or NADP as acceptor"/>
    <property type="evidence" value="ECO:0007669"/>
    <property type="project" value="UniProtKB-ARBA"/>
</dbReference>
<dbReference type="PROSITE" id="PS00062">
    <property type="entry name" value="ALDOKETO_REDUCTASE_2"/>
    <property type="match status" value="1"/>
</dbReference>
<dbReference type="FunFam" id="3.20.20.100:FF:000002">
    <property type="entry name" value="2,5-diketo-D-gluconic acid reductase A"/>
    <property type="match status" value="1"/>
</dbReference>
<dbReference type="InterPro" id="IPR020471">
    <property type="entry name" value="AKR"/>
</dbReference>
<organism evidence="9">
    <name type="scientific">Sarcoptes scabiei</name>
    <name type="common">Itch mite</name>
    <name type="synonym">Acarus scabiei</name>
    <dbReference type="NCBI Taxonomy" id="52283"/>
    <lineage>
        <taxon>Eukaryota</taxon>
        <taxon>Metazoa</taxon>
        <taxon>Ecdysozoa</taxon>
        <taxon>Arthropoda</taxon>
        <taxon>Chelicerata</taxon>
        <taxon>Arachnida</taxon>
        <taxon>Acari</taxon>
        <taxon>Acariformes</taxon>
        <taxon>Sarcoptiformes</taxon>
        <taxon>Astigmata</taxon>
        <taxon>Psoroptidia</taxon>
        <taxon>Sarcoptoidea</taxon>
        <taxon>Sarcoptidae</taxon>
        <taxon>Sarcoptinae</taxon>
        <taxon>Sarcoptes</taxon>
    </lineage>
</organism>
<protein>
    <submittedName>
        <fullName evidence="9">Aldo-keto reductase family 1 member B15</fullName>
    </submittedName>
</protein>
<evidence type="ECO:0000256" key="7">
    <source>
        <dbReference type="SAM" id="SignalP"/>
    </source>
</evidence>
<evidence type="ECO:0000313" key="9">
    <source>
        <dbReference type="EMBL" id="KAF7494804.1"/>
    </source>
</evidence>
<dbReference type="PIRSF" id="PIRSF000097">
    <property type="entry name" value="AKR"/>
    <property type="match status" value="1"/>
</dbReference>
<proteinExistence type="inferred from homology"/>
<evidence type="ECO:0000256" key="3">
    <source>
        <dbReference type="ARBA" id="ARBA00023002"/>
    </source>
</evidence>
<dbReference type="OrthoDB" id="416253at2759"/>
<feature type="binding site" evidence="5">
    <location>
        <position position="164"/>
    </location>
    <ligand>
        <name>substrate</name>
    </ligand>
</feature>
<keyword evidence="2" id="KW-0521">NADP</keyword>
<evidence type="ECO:0000313" key="10">
    <source>
        <dbReference type="EnsemblMetazoa" id="KAF7494804.1"/>
    </source>
</evidence>
<dbReference type="SUPFAM" id="SSF51430">
    <property type="entry name" value="NAD(P)-linked oxidoreductase"/>
    <property type="match status" value="1"/>
</dbReference>
<feature type="site" description="Lowers pKa of active site Tyr" evidence="6">
    <location>
        <position position="131"/>
    </location>
</feature>
<dbReference type="PROSITE" id="PS00798">
    <property type="entry name" value="ALDOKETO_REDUCTASE_1"/>
    <property type="match status" value="1"/>
</dbReference>
<evidence type="ECO:0000313" key="11">
    <source>
        <dbReference type="Proteomes" id="UP000070412"/>
    </source>
</evidence>
<keyword evidence="11" id="KW-1185">Reference proteome</keyword>
<dbReference type="PRINTS" id="PR00069">
    <property type="entry name" value="ALDKETRDTASE"/>
</dbReference>
<dbReference type="InterPro" id="IPR023210">
    <property type="entry name" value="NADP_OxRdtase_dom"/>
</dbReference>
<evidence type="ECO:0000256" key="2">
    <source>
        <dbReference type="ARBA" id="ARBA00022857"/>
    </source>
</evidence>
<comment type="similarity">
    <text evidence="1">Belongs to the aldo/keto reductase family.</text>
</comment>
<dbReference type="EnsemblMetazoa" id="SSS_4181s_mrna">
    <property type="protein sequence ID" value="KAF7494804.1"/>
    <property type="gene ID" value="SSS_4181"/>
</dbReference>
<dbReference type="InterPro" id="IPR036812">
    <property type="entry name" value="NAD(P)_OxRdtase_dom_sf"/>
</dbReference>
<feature type="active site" description="Proton donor" evidence="4">
    <location>
        <position position="102"/>
    </location>
</feature>
<accession>A0A834VGY2</accession>
<evidence type="ECO:0000256" key="5">
    <source>
        <dbReference type="PIRSR" id="PIRSR000097-2"/>
    </source>
</evidence>
<reference evidence="10" key="3">
    <citation type="submission" date="2022-06" db="UniProtKB">
        <authorList>
            <consortium name="EnsemblMetazoa"/>
        </authorList>
    </citation>
    <scope>IDENTIFICATION</scope>
</reference>
<dbReference type="Proteomes" id="UP000070412">
    <property type="component" value="Unassembled WGS sequence"/>
</dbReference>